<gene>
    <name evidence="1" type="ORF">ADIS_0202</name>
</gene>
<dbReference type="Pfam" id="PF13578">
    <property type="entry name" value="Methyltransf_24"/>
    <property type="match status" value="1"/>
</dbReference>
<evidence type="ECO:0000313" key="2">
    <source>
        <dbReference type="Proteomes" id="UP000013909"/>
    </source>
</evidence>
<dbReference type="EMBL" id="AQHR01000008">
    <property type="protein sequence ID" value="EON79322.1"/>
    <property type="molecule type" value="Genomic_DNA"/>
</dbReference>
<sequence>MINLKSTIFRCLHKKFSAVQRNIDNQIPKLDLQEKHIKNLRIIPNRHILLAQLQKYSVIAEIGVNEGLFSREILSTCNPKKLHLIDTWNSNRYHDGLRLTVQSQLQKEIEKGQVVINHGYSTDVAEQFPDFYFDWIYIDTDHSYSMTKSELHAYKKKVKPGGIMAGHDYAQGNWGKLLRYGVMEAVHEFCINEEWELIYLTVEMSINPSFAIRKIP</sequence>
<dbReference type="OrthoDB" id="5464618at2"/>
<dbReference type="STRING" id="1232681.ADIS_0202"/>
<reference evidence="1 2" key="1">
    <citation type="submission" date="2013-02" db="EMBL/GenBank/DDBJ databases">
        <title>A novel strain isolated from Lonar lake, Maharashtra, India.</title>
        <authorList>
            <person name="Singh A."/>
        </authorList>
    </citation>
    <scope>NUCLEOTIDE SEQUENCE [LARGE SCALE GENOMIC DNA]</scope>
    <source>
        <strain evidence="1 2">AK24</strain>
    </source>
</reference>
<organism evidence="1 2">
    <name type="scientific">Lunatimonas lonarensis</name>
    <dbReference type="NCBI Taxonomy" id="1232681"/>
    <lineage>
        <taxon>Bacteria</taxon>
        <taxon>Pseudomonadati</taxon>
        <taxon>Bacteroidota</taxon>
        <taxon>Cytophagia</taxon>
        <taxon>Cytophagales</taxon>
        <taxon>Cyclobacteriaceae</taxon>
    </lineage>
</organism>
<dbReference type="SUPFAM" id="SSF53335">
    <property type="entry name" value="S-adenosyl-L-methionine-dependent methyltransferases"/>
    <property type="match status" value="1"/>
</dbReference>
<comment type="caution">
    <text evidence="1">The sequence shown here is derived from an EMBL/GenBank/DDBJ whole genome shotgun (WGS) entry which is preliminary data.</text>
</comment>
<keyword evidence="2" id="KW-1185">Reference proteome</keyword>
<dbReference type="Proteomes" id="UP000013909">
    <property type="component" value="Unassembled WGS sequence"/>
</dbReference>
<dbReference type="InterPro" id="IPR029063">
    <property type="entry name" value="SAM-dependent_MTases_sf"/>
</dbReference>
<accession>R7ZYZ6</accession>
<evidence type="ECO:0000313" key="1">
    <source>
        <dbReference type="EMBL" id="EON79322.1"/>
    </source>
</evidence>
<proteinExistence type="predicted"/>
<dbReference type="AlphaFoldDB" id="R7ZYZ6"/>
<dbReference type="RefSeq" id="WP_010852354.1">
    <property type="nucleotide sequence ID" value="NZ_AQHR01000008.1"/>
</dbReference>
<name>R7ZYZ6_9BACT</name>
<dbReference type="Gene3D" id="3.40.50.150">
    <property type="entry name" value="Vaccinia Virus protein VP39"/>
    <property type="match status" value="1"/>
</dbReference>
<protein>
    <submittedName>
        <fullName evidence="1">Tetratricopeptide repeat family protein</fullName>
    </submittedName>
</protein>